<dbReference type="SUPFAM" id="SSF51294">
    <property type="entry name" value="Hedgehog/intein (Hint) domain"/>
    <property type="match status" value="1"/>
</dbReference>
<sequence length="568" mass="64291">MIVKGYVSMNIIHVHYMSNIQKSIDFINKAYDKLTYFDLYGASVFFCVLLIYLLVLYYQFMRINQNFEPVRRNWTSHRCNPVYMPFAGYIMRPKNVSWAKFAGNNATYCVNQILQNIAGNFMKPIYFILYPILGMWKLIIGILQAIRKAFQKIRDAMSKIVANIMNRVASFIIILQKMVMSLKDLFAKIRGIFVAGIYTALGGYYAVKSALGALLVLCIIFLVSLAAMIIIAWMMPWTWGVAAALTTLFVGIMIPLAYTTTWMAIIMNIKPKNKPPGKPGRGGGCFRGDTPIKLQDGSIIQIKDVRHGDVLEDGGIVTAFMIYSNSDNIGKLDNIYVTREHYVMHDGTWKMAQSHPEFMICDKEENHKIKEVYCLAVSTKKIHIGDHIFADWDDMIKPGEVYNYNKQLLHFPINVNIEGSELYNGKHIHSFFEGGFTGNTIVSLKNDAPRKISEVRIGDILDLGNIVIGIVIIDGRDISQYKTTVYGSKKVTYEMQGAGNNIYAQNGSENVFNVNNSTLTEFLDKDELNAGDKDNILYHLITTHSNFIINGGLTVGDYNSCLDYFETK</sequence>
<feature type="transmembrane region" description="Helical" evidence="1">
    <location>
        <begin position="214"/>
        <end position="235"/>
    </location>
</feature>
<name>A0A6C0IK54_9ZZZZ</name>
<keyword evidence="1" id="KW-0812">Transmembrane</keyword>
<keyword evidence="1" id="KW-0472">Membrane</keyword>
<protein>
    <recommendedName>
        <fullName evidence="3">Vint domain-containing protein</fullName>
    </recommendedName>
</protein>
<feature type="transmembrane region" description="Helical" evidence="1">
    <location>
        <begin position="241"/>
        <end position="265"/>
    </location>
</feature>
<feature type="transmembrane region" description="Helical" evidence="1">
    <location>
        <begin position="125"/>
        <end position="146"/>
    </location>
</feature>
<proteinExistence type="predicted"/>
<dbReference type="EMBL" id="MN740209">
    <property type="protein sequence ID" value="QHT93611.1"/>
    <property type="molecule type" value="Genomic_DNA"/>
</dbReference>
<accession>A0A6C0IK54</accession>
<evidence type="ECO:0000256" key="1">
    <source>
        <dbReference type="SAM" id="Phobius"/>
    </source>
</evidence>
<evidence type="ECO:0008006" key="3">
    <source>
        <dbReference type="Google" id="ProtNLM"/>
    </source>
</evidence>
<feature type="transmembrane region" description="Helical" evidence="1">
    <location>
        <begin position="39"/>
        <end position="60"/>
    </location>
</feature>
<dbReference type="AlphaFoldDB" id="A0A6C0IK54"/>
<feature type="transmembrane region" description="Helical" evidence="1">
    <location>
        <begin position="185"/>
        <end position="207"/>
    </location>
</feature>
<keyword evidence="1" id="KW-1133">Transmembrane helix</keyword>
<evidence type="ECO:0000313" key="2">
    <source>
        <dbReference type="EMBL" id="QHT93611.1"/>
    </source>
</evidence>
<organism evidence="2">
    <name type="scientific">viral metagenome</name>
    <dbReference type="NCBI Taxonomy" id="1070528"/>
    <lineage>
        <taxon>unclassified sequences</taxon>
        <taxon>metagenomes</taxon>
        <taxon>organismal metagenomes</taxon>
    </lineage>
</organism>
<reference evidence="2" key="1">
    <citation type="journal article" date="2020" name="Nature">
        <title>Giant virus diversity and host interactions through global metagenomics.</title>
        <authorList>
            <person name="Schulz F."/>
            <person name="Roux S."/>
            <person name="Paez-Espino D."/>
            <person name="Jungbluth S."/>
            <person name="Walsh D.A."/>
            <person name="Denef V.J."/>
            <person name="McMahon K.D."/>
            <person name="Konstantinidis K.T."/>
            <person name="Eloe-Fadrosh E.A."/>
            <person name="Kyrpides N.C."/>
            <person name="Woyke T."/>
        </authorList>
    </citation>
    <scope>NUCLEOTIDE SEQUENCE</scope>
    <source>
        <strain evidence="2">GVMAG-M-3300024252-29</strain>
    </source>
</reference>
<dbReference type="InterPro" id="IPR036844">
    <property type="entry name" value="Hint_dom_sf"/>
</dbReference>